<evidence type="ECO:0000256" key="2">
    <source>
        <dbReference type="ARBA" id="ARBA00022679"/>
    </source>
</evidence>
<gene>
    <name evidence="5" type="ORF">EGYM00163_LOCUS49205</name>
</gene>
<keyword evidence="3" id="KW-0949">S-adenosyl-L-methionine</keyword>
<protein>
    <recommendedName>
        <fullName evidence="4">Polyketide synthase-like methyltransferase domain-containing protein</fullName>
    </recommendedName>
</protein>
<dbReference type="SMART" id="SM00828">
    <property type="entry name" value="PKS_MT"/>
    <property type="match status" value="1"/>
</dbReference>
<dbReference type="GO" id="GO:0008757">
    <property type="term" value="F:S-adenosylmethionine-dependent methyltransferase activity"/>
    <property type="evidence" value="ECO:0007669"/>
    <property type="project" value="InterPro"/>
</dbReference>
<feature type="domain" description="Polyketide synthase-like methyltransferase" evidence="4">
    <location>
        <begin position="49"/>
        <end position="273"/>
    </location>
</feature>
<dbReference type="InterPro" id="IPR020803">
    <property type="entry name" value="MeTfrase_dom"/>
</dbReference>
<name>A0A7S4GI67_9EUGL</name>
<dbReference type="SUPFAM" id="SSF53335">
    <property type="entry name" value="S-adenosyl-L-methionine-dependent methyltransferases"/>
    <property type="match status" value="1"/>
</dbReference>
<dbReference type="PANTHER" id="PTHR44068">
    <property type="entry name" value="ZGC:194242"/>
    <property type="match status" value="1"/>
</dbReference>
<dbReference type="InterPro" id="IPR029063">
    <property type="entry name" value="SAM-dependent_MTases_sf"/>
</dbReference>
<reference evidence="5" key="1">
    <citation type="submission" date="2021-01" db="EMBL/GenBank/DDBJ databases">
        <authorList>
            <person name="Corre E."/>
            <person name="Pelletier E."/>
            <person name="Niang G."/>
            <person name="Scheremetjew M."/>
            <person name="Finn R."/>
            <person name="Kale V."/>
            <person name="Holt S."/>
            <person name="Cochrane G."/>
            <person name="Meng A."/>
            <person name="Brown T."/>
            <person name="Cohen L."/>
        </authorList>
    </citation>
    <scope>NUCLEOTIDE SEQUENCE</scope>
    <source>
        <strain evidence="5">CCMP1594</strain>
    </source>
</reference>
<dbReference type="InterPro" id="IPR013216">
    <property type="entry name" value="Methyltransf_11"/>
</dbReference>
<dbReference type="InterPro" id="IPR050447">
    <property type="entry name" value="Erg6_SMT_methyltransf"/>
</dbReference>
<dbReference type="CDD" id="cd02440">
    <property type="entry name" value="AdoMet_MTases"/>
    <property type="match status" value="1"/>
</dbReference>
<evidence type="ECO:0000256" key="1">
    <source>
        <dbReference type="ARBA" id="ARBA00022603"/>
    </source>
</evidence>
<dbReference type="Pfam" id="PF08241">
    <property type="entry name" value="Methyltransf_11"/>
    <property type="match status" value="1"/>
</dbReference>
<keyword evidence="1" id="KW-0489">Methyltransferase</keyword>
<evidence type="ECO:0000259" key="4">
    <source>
        <dbReference type="SMART" id="SM00828"/>
    </source>
</evidence>
<dbReference type="GO" id="GO:0032259">
    <property type="term" value="P:methylation"/>
    <property type="evidence" value="ECO:0007669"/>
    <property type="project" value="UniProtKB-KW"/>
</dbReference>
<organism evidence="5">
    <name type="scientific">Eutreptiella gymnastica</name>
    <dbReference type="NCBI Taxonomy" id="73025"/>
    <lineage>
        <taxon>Eukaryota</taxon>
        <taxon>Discoba</taxon>
        <taxon>Euglenozoa</taxon>
        <taxon>Euglenida</taxon>
        <taxon>Spirocuta</taxon>
        <taxon>Euglenophyceae</taxon>
        <taxon>Eutreptiales</taxon>
        <taxon>Eutreptiaceae</taxon>
        <taxon>Eutreptiella</taxon>
    </lineage>
</organism>
<dbReference type="AlphaFoldDB" id="A0A7S4GI67"/>
<dbReference type="Gene3D" id="3.40.50.150">
    <property type="entry name" value="Vaccinia Virus protein VP39"/>
    <property type="match status" value="1"/>
</dbReference>
<accession>A0A7S4GI67</accession>
<proteinExistence type="predicted"/>
<evidence type="ECO:0000256" key="3">
    <source>
        <dbReference type="ARBA" id="ARBA00022691"/>
    </source>
</evidence>
<evidence type="ECO:0000313" key="5">
    <source>
        <dbReference type="EMBL" id="CAE0837833.1"/>
    </source>
</evidence>
<dbReference type="EMBL" id="HBJA01142665">
    <property type="protein sequence ID" value="CAE0837833.1"/>
    <property type="molecule type" value="Transcribed_RNA"/>
</dbReference>
<sequence length="281" mass="31440">MAVSSYEKDVTLMEGEKPKVNLYDGHYSDHMKAAQTKVRIDTYGEDGDLGQSSWMTVKELNSMMEMLEVNSTSRVLEVGCGAGGTSVYVAKRYACKITGVDLNPHGVETANQLAAKDGVSDVADFVVLDASKPLPFEPDAFDAVFCNDTMCHIPSRKSVLEDWKRVLKPDGKMVFTDAMVVSGMVSSDEFATRSSIGKYYYPPLGENEKIIKSAGFELLDAIDTTPEAAQVAKRWHDSRDRYKAELQEPEDNFNGLQKFLHMVYTLLFEHRLSRFIYLAKK</sequence>
<dbReference type="PANTHER" id="PTHR44068:SF11">
    <property type="entry name" value="GERANYL DIPHOSPHATE 2-C-METHYLTRANSFERASE"/>
    <property type="match status" value="1"/>
</dbReference>
<keyword evidence="2" id="KW-0808">Transferase</keyword>